<name>V4AKP5_LOTGI</name>
<evidence type="ECO:0000256" key="3">
    <source>
        <dbReference type="ARBA" id="ARBA00013105"/>
    </source>
</evidence>
<dbReference type="KEGG" id="lgi:LOTGIDRAFT_118892"/>
<dbReference type="Gene3D" id="3.10.310.10">
    <property type="entry name" value="Diaminopimelate Epimerase, Chain A, domain 1"/>
    <property type="match status" value="2"/>
</dbReference>
<dbReference type="PIRSF" id="PIRSF029792">
    <property type="entry name" value="Pro_racemase"/>
    <property type="match status" value="1"/>
</dbReference>
<dbReference type="OMA" id="ERRAYCM"/>
<evidence type="ECO:0000256" key="1">
    <source>
        <dbReference type="ARBA" id="ARBA00001148"/>
    </source>
</evidence>
<evidence type="ECO:0000313" key="5">
    <source>
        <dbReference type="Proteomes" id="UP000030746"/>
    </source>
</evidence>
<dbReference type="EC" id="4.2.1.77" evidence="3"/>
<protein>
    <recommendedName>
        <fullName evidence="3">trans-L-3-hydroxyproline dehydratase</fullName>
        <ecNumber evidence="3">4.2.1.77</ecNumber>
    </recommendedName>
</protein>
<dbReference type="FunFam" id="3.10.310.10:FF:000003">
    <property type="entry name" value="Proline racemase"/>
    <property type="match status" value="1"/>
</dbReference>
<dbReference type="GO" id="GO:0050346">
    <property type="term" value="F:trans-L-3-hydroxyproline dehydratase activity"/>
    <property type="evidence" value="ECO:0007669"/>
    <property type="project" value="UniProtKB-EC"/>
</dbReference>
<dbReference type="PANTHER" id="PTHR33442">
    <property type="entry name" value="TRANS-3-HYDROXY-L-PROLINE DEHYDRATASE"/>
    <property type="match status" value="1"/>
</dbReference>
<proteinExistence type="inferred from homology"/>
<dbReference type="Pfam" id="PF05544">
    <property type="entry name" value="Pro_racemase"/>
    <property type="match status" value="1"/>
</dbReference>
<comment type="catalytic activity">
    <reaction evidence="1">
        <text>trans-3-hydroxy-L-proline = 1-pyrroline-2-carboxylate + H2O</text>
        <dbReference type="Rhea" id="RHEA:10320"/>
        <dbReference type="ChEBI" id="CHEBI:15377"/>
        <dbReference type="ChEBI" id="CHEBI:39785"/>
        <dbReference type="ChEBI" id="CHEBI:57938"/>
        <dbReference type="EC" id="4.2.1.77"/>
    </reaction>
</comment>
<dbReference type="EMBL" id="KB201847">
    <property type="protein sequence ID" value="ESO94141.1"/>
    <property type="molecule type" value="Genomic_DNA"/>
</dbReference>
<dbReference type="Proteomes" id="UP000030746">
    <property type="component" value="Unassembled WGS sequence"/>
</dbReference>
<dbReference type="InterPro" id="IPR008794">
    <property type="entry name" value="Pro_racemase_fam"/>
</dbReference>
<dbReference type="CTD" id="20231672"/>
<dbReference type="AlphaFoldDB" id="V4AKP5"/>
<sequence length="341" mass="37373">MEGKHETVSIKTVEMHTGGEPLRILLSGYPQPQGNTILEKRRNLQEKHDEYRKLAMCEPRGHGDMYGALLVPPTVPEANMAVLFMHNSGYSTMCGHGVIALGRYAIDNGYVKNVITPETEVTIQCPCGPVTCYVQYDGRKSGSVRFISVPAFTFATDVKLKTVKYGTVTVDIAYGGAFYIFLSAQSLGLDVTLSQLKDLVEAGGDITEAGRNQVKIDFPGNEDRCAMYLLTMVNSIQSISLSNIFYPYLFTKKGVDRSPCGSAVTARMALQHHKNQVKVGESRVYQNSKTSSKFSGKIVKQVLVDTKESVQVEVSGRGYYSGTMCLTVESDDDLGHGFVMG</sequence>
<dbReference type="OrthoDB" id="6409228at2759"/>
<gene>
    <name evidence="4" type="ORF">LOTGIDRAFT_118892</name>
</gene>
<dbReference type="STRING" id="225164.V4AKP5"/>
<keyword evidence="5" id="KW-1185">Reference proteome</keyword>
<accession>V4AKP5</accession>
<dbReference type="SFLD" id="SFLDS00028">
    <property type="entry name" value="Proline_Racemase"/>
    <property type="match status" value="1"/>
</dbReference>
<dbReference type="RefSeq" id="XP_009054990.1">
    <property type="nucleotide sequence ID" value="XM_009056742.1"/>
</dbReference>
<dbReference type="PANTHER" id="PTHR33442:SF1">
    <property type="entry name" value="TRANS-3-HYDROXY-L-PROLINE DEHYDRATASE"/>
    <property type="match status" value="1"/>
</dbReference>
<dbReference type="SUPFAM" id="SSF54506">
    <property type="entry name" value="Diaminopimelate epimerase-like"/>
    <property type="match status" value="1"/>
</dbReference>
<evidence type="ECO:0000256" key="2">
    <source>
        <dbReference type="ARBA" id="ARBA00007529"/>
    </source>
</evidence>
<dbReference type="GeneID" id="20231672"/>
<organism evidence="4 5">
    <name type="scientific">Lottia gigantea</name>
    <name type="common">Giant owl limpet</name>
    <dbReference type="NCBI Taxonomy" id="225164"/>
    <lineage>
        <taxon>Eukaryota</taxon>
        <taxon>Metazoa</taxon>
        <taxon>Spiralia</taxon>
        <taxon>Lophotrochozoa</taxon>
        <taxon>Mollusca</taxon>
        <taxon>Gastropoda</taxon>
        <taxon>Patellogastropoda</taxon>
        <taxon>Lottioidea</taxon>
        <taxon>Lottiidae</taxon>
        <taxon>Lottia</taxon>
    </lineage>
</organism>
<comment type="similarity">
    <text evidence="2">Belongs to the proline racemase family.</text>
</comment>
<dbReference type="HOGENOM" id="CLU_036729_0_0_1"/>
<evidence type="ECO:0000313" key="4">
    <source>
        <dbReference type="EMBL" id="ESO94141.1"/>
    </source>
</evidence>
<reference evidence="4 5" key="1">
    <citation type="journal article" date="2013" name="Nature">
        <title>Insights into bilaterian evolution from three spiralian genomes.</title>
        <authorList>
            <person name="Simakov O."/>
            <person name="Marletaz F."/>
            <person name="Cho S.J."/>
            <person name="Edsinger-Gonzales E."/>
            <person name="Havlak P."/>
            <person name="Hellsten U."/>
            <person name="Kuo D.H."/>
            <person name="Larsson T."/>
            <person name="Lv J."/>
            <person name="Arendt D."/>
            <person name="Savage R."/>
            <person name="Osoegawa K."/>
            <person name="de Jong P."/>
            <person name="Grimwood J."/>
            <person name="Chapman J.A."/>
            <person name="Shapiro H."/>
            <person name="Aerts A."/>
            <person name="Otillar R.P."/>
            <person name="Terry A.Y."/>
            <person name="Boore J.L."/>
            <person name="Grigoriev I.V."/>
            <person name="Lindberg D.R."/>
            <person name="Seaver E.C."/>
            <person name="Weisblat D.A."/>
            <person name="Putnam N.H."/>
            <person name="Rokhsar D.S."/>
        </authorList>
    </citation>
    <scope>NUCLEOTIDE SEQUENCE [LARGE SCALE GENOMIC DNA]</scope>
</reference>